<dbReference type="InterPro" id="IPR027417">
    <property type="entry name" value="P-loop_NTPase"/>
</dbReference>
<comment type="caution">
    <text evidence="13">The sequence shown here is derived from an EMBL/GenBank/DDBJ whole genome shotgun (WGS) entry which is preliminary data.</text>
</comment>
<keyword evidence="10 11" id="KW-0413">Isomerase</keyword>
<dbReference type="HAMAP" id="MF_00983">
    <property type="entry name" value="PriA"/>
    <property type="match status" value="1"/>
</dbReference>
<keyword evidence="1 11" id="KW-0639">Primosome</keyword>
<feature type="binding site" evidence="11">
    <location>
        <position position="481"/>
    </location>
    <ligand>
        <name>Zn(2+)</name>
        <dbReference type="ChEBI" id="CHEBI:29105"/>
        <label>1</label>
    </ligand>
</feature>
<comment type="function">
    <text evidence="11">Initiates the restart of stalled replication forks, which reloads the replicative helicase on sites other than the origin of replication. Recognizes and binds to abandoned replication forks and remodels them to uncover a helicase loading site. Promotes assembly of the primosome at these replication forks.</text>
</comment>
<evidence type="ECO:0000256" key="10">
    <source>
        <dbReference type="ARBA" id="ARBA00023235"/>
    </source>
</evidence>
<evidence type="ECO:0000256" key="5">
    <source>
        <dbReference type="ARBA" id="ARBA00022801"/>
    </source>
</evidence>
<dbReference type="SUPFAM" id="SSF52540">
    <property type="entry name" value="P-loop containing nucleoside triphosphate hydrolases"/>
    <property type="match status" value="2"/>
</dbReference>
<evidence type="ECO:0000256" key="9">
    <source>
        <dbReference type="ARBA" id="ARBA00023125"/>
    </source>
</evidence>
<dbReference type="EMBL" id="JBHTKN010000016">
    <property type="protein sequence ID" value="MFD1043904.1"/>
    <property type="molecule type" value="Genomic_DNA"/>
</dbReference>
<evidence type="ECO:0000313" key="14">
    <source>
        <dbReference type="Proteomes" id="UP001597033"/>
    </source>
</evidence>
<comment type="catalytic activity">
    <reaction evidence="11">
        <text>ATP + H2O = ADP + phosphate + H(+)</text>
        <dbReference type="Rhea" id="RHEA:13065"/>
        <dbReference type="ChEBI" id="CHEBI:15377"/>
        <dbReference type="ChEBI" id="CHEBI:15378"/>
        <dbReference type="ChEBI" id="CHEBI:30616"/>
        <dbReference type="ChEBI" id="CHEBI:43474"/>
        <dbReference type="ChEBI" id="CHEBI:456216"/>
        <dbReference type="EC" id="5.6.2.4"/>
    </reaction>
</comment>
<keyword evidence="8 11" id="KW-0067">ATP-binding</keyword>
<dbReference type="Pfam" id="PF17764">
    <property type="entry name" value="PriA_3primeBD"/>
    <property type="match status" value="1"/>
</dbReference>
<dbReference type="Pfam" id="PF00271">
    <property type="entry name" value="Helicase_C"/>
    <property type="match status" value="1"/>
</dbReference>
<dbReference type="NCBIfam" id="TIGR00595">
    <property type="entry name" value="priA"/>
    <property type="match status" value="1"/>
</dbReference>
<keyword evidence="5 11" id="KW-0378">Hydrolase</keyword>
<evidence type="ECO:0000256" key="8">
    <source>
        <dbReference type="ARBA" id="ARBA00022840"/>
    </source>
</evidence>
<feature type="binding site" evidence="11">
    <location>
        <position position="484"/>
    </location>
    <ligand>
        <name>Zn(2+)</name>
        <dbReference type="ChEBI" id="CHEBI:29105"/>
        <label>1</label>
    </ligand>
</feature>
<protein>
    <recommendedName>
        <fullName evidence="11">Replication restart protein PriA</fullName>
    </recommendedName>
    <alternativeName>
        <fullName evidence="11">ATP-dependent DNA helicase PriA</fullName>
        <ecNumber evidence="11">5.6.2.4</ecNumber>
    </alternativeName>
    <alternativeName>
        <fullName evidence="11">DNA 3'-5' helicase PriA</fullName>
    </alternativeName>
</protein>
<feature type="binding site" evidence="11">
    <location>
        <position position="448"/>
    </location>
    <ligand>
        <name>Zn(2+)</name>
        <dbReference type="ChEBI" id="CHEBI:29105"/>
        <label>2</label>
    </ligand>
</feature>
<comment type="subunit">
    <text evidence="11">Component of the replication restart primosome.</text>
</comment>
<keyword evidence="9 11" id="KW-0238">DNA-binding</keyword>
<feature type="domain" description="Helicase ATP-binding" evidence="12">
    <location>
        <begin position="211"/>
        <end position="377"/>
    </location>
</feature>
<reference evidence="14" key="1">
    <citation type="journal article" date="2019" name="Int. J. Syst. Evol. Microbiol.">
        <title>The Global Catalogue of Microorganisms (GCM) 10K type strain sequencing project: providing services to taxonomists for standard genome sequencing and annotation.</title>
        <authorList>
            <consortium name="The Broad Institute Genomics Platform"/>
            <consortium name="The Broad Institute Genome Sequencing Center for Infectious Disease"/>
            <person name="Wu L."/>
            <person name="Ma J."/>
        </authorList>
    </citation>
    <scope>NUCLEOTIDE SEQUENCE [LARGE SCALE GENOMIC DNA]</scope>
    <source>
        <strain evidence="14">CCUG 55854</strain>
    </source>
</reference>
<dbReference type="Gene3D" id="3.40.50.300">
    <property type="entry name" value="P-loop containing nucleotide triphosphate hydrolases"/>
    <property type="match status" value="2"/>
</dbReference>
<feature type="binding site" evidence="11">
    <location>
        <position position="439"/>
    </location>
    <ligand>
        <name>Zn(2+)</name>
        <dbReference type="ChEBI" id="CHEBI:29105"/>
        <label>1</label>
    </ligand>
</feature>
<dbReference type="PANTHER" id="PTHR30580:SF0">
    <property type="entry name" value="PRIMOSOMAL PROTEIN N"/>
    <property type="match status" value="1"/>
</dbReference>
<gene>
    <name evidence="11" type="primary">priA</name>
    <name evidence="13" type="ORF">ACFQ2N_16245</name>
</gene>
<dbReference type="PROSITE" id="PS51192">
    <property type="entry name" value="HELICASE_ATP_BIND_1"/>
    <property type="match status" value="1"/>
</dbReference>
<evidence type="ECO:0000313" key="13">
    <source>
        <dbReference type="EMBL" id="MFD1043904.1"/>
    </source>
</evidence>
<dbReference type="InterPro" id="IPR005259">
    <property type="entry name" value="PriA"/>
</dbReference>
<dbReference type="Pfam" id="PF00270">
    <property type="entry name" value="DEAD"/>
    <property type="match status" value="1"/>
</dbReference>
<evidence type="ECO:0000256" key="3">
    <source>
        <dbReference type="ARBA" id="ARBA00022723"/>
    </source>
</evidence>
<dbReference type="EC" id="5.6.2.4" evidence="11"/>
<comment type="cofactor">
    <cofactor evidence="11">
        <name>Zn(2+)</name>
        <dbReference type="ChEBI" id="CHEBI:29105"/>
    </cofactor>
    <text evidence="11">Binds 2 zinc ions per subunit.</text>
</comment>
<dbReference type="InterPro" id="IPR011545">
    <property type="entry name" value="DEAD/DEAH_box_helicase_dom"/>
</dbReference>
<comment type="catalytic activity">
    <reaction evidence="11">
        <text>Couples ATP hydrolysis with the unwinding of duplex DNA by translocating in the 3'-5' direction.</text>
        <dbReference type="EC" id="5.6.2.4"/>
    </reaction>
</comment>
<dbReference type="SMART" id="SM00490">
    <property type="entry name" value="HELICc"/>
    <property type="match status" value="1"/>
</dbReference>
<evidence type="ECO:0000259" key="12">
    <source>
        <dbReference type="PROSITE" id="PS51192"/>
    </source>
</evidence>
<keyword evidence="4 11" id="KW-0547">Nucleotide-binding</keyword>
<feature type="binding site" evidence="11">
    <location>
        <position position="468"/>
    </location>
    <ligand>
        <name>Zn(2+)</name>
        <dbReference type="ChEBI" id="CHEBI:29105"/>
        <label>2</label>
    </ligand>
</feature>
<evidence type="ECO:0000256" key="1">
    <source>
        <dbReference type="ARBA" id="ARBA00022515"/>
    </source>
</evidence>
<evidence type="ECO:0000256" key="4">
    <source>
        <dbReference type="ARBA" id="ARBA00022741"/>
    </source>
</evidence>
<dbReference type="PANTHER" id="PTHR30580">
    <property type="entry name" value="PRIMOSOMAL PROTEIN N"/>
    <property type="match status" value="1"/>
</dbReference>
<accession>A0ABW3M2S6</accession>
<evidence type="ECO:0000256" key="2">
    <source>
        <dbReference type="ARBA" id="ARBA00022705"/>
    </source>
</evidence>
<evidence type="ECO:0000256" key="7">
    <source>
        <dbReference type="ARBA" id="ARBA00022833"/>
    </source>
</evidence>
<keyword evidence="7 11" id="KW-0862">Zinc</keyword>
<keyword evidence="6 11" id="KW-0347">Helicase</keyword>
<feature type="binding site" evidence="11">
    <location>
        <position position="445"/>
    </location>
    <ligand>
        <name>Zn(2+)</name>
        <dbReference type="ChEBI" id="CHEBI:29105"/>
        <label>2</label>
    </ligand>
</feature>
<dbReference type="InterPro" id="IPR014001">
    <property type="entry name" value="Helicase_ATP-bd"/>
</dbReference>
<name>A0ABW3M2S6_9GAMM</name>
<keyword evidence="3 11" id="KW-0479">Metal-binding</keyword>
<dbReference type="Gene3D" id="3.40.1440.60">
    <property type="entry name" value="PriA, 3(prime) DNA-binding domain"/>
    <property type="match status" value="1"/>
</dbReference>
<dbReference type="CDD" id="cd17929">
    <property type="entry name" value="DEXHc_priA"/>
    <property type="match status" value="1"/>
</dbReference>
<dbReference type="NCBIfam" id="NF004067">
    <property type="entry name" value="PRK05580.1-4"/>
    <property type="match status" value="1"/>
</dbReference>
<dbReference type="Pfam" id="PF18074">
    <property type="entry name" value="PriA_C"/>
    <property type="match status" value="1"/>
</dbReference>
<sequence length="739" mass="79479">MPPSDPIACLQVALPVPLPRLFDYLPPAGHAATPALVGHRVQVPFGSRELVGVVASVGMAEAGIELRQARGLPDAEPLFSGELLDSLRWLARYTHAPPGEVFATALPAPLRAGEPLPDTHAWAWLLTEAGATGLAGLRRNTRPRRLAELLEAGPADEERLDRQLEGWRDAARALAKRGYAERVAIPATPGAPDPQAGPPPNPEQQAAIDAIVAARGFAPVLLEGVTGSGKTEVYLHAIADCLARGRQALVLVPEIGLTPQTLARFRARLGVPVHALHSGLADGERARVWAAAWRGEARVVVGTRSAVFTPLPEAGLIVVDEEHDGSYKQQDGIRYHARDFALVRGKALAVPVLLGSATPSLETLHNAGAGRYAHLRLRQRAGEARPPAVRILDVRKRPLQAGLAPEVLEMIGAALRDGGQVLVFKNRRGYAPVLLCHDCGWSAHCPRCSTPVQSTPLTVHAGGGKLVCHHCGHRQSRPLACPDCASLALQPQGVGTERLEELLAERFADWPVLRIDRGTTQRRDGLARLLAELGDRPGILVGTQILAKGHDLPHLTRVVVVGVDEGLFSSDFRAGEKLAQLLIQVAGRAGRARRPGQVWWQTHHPDHRLLHDLLNGGYDAFARDELAQREAAGFPPFAHLAMLRAEAQQAGNADAFLRAARSILHDAADRMAAPGIELLGPVTAPMSRRAGLYRMQLLLSAATRPVLHALLDAALPAIHALPEARRTRWSLDIDPVDLY</sequence>
<dbReference type="InterPro" id="IPR041222">
    <property type="entry name" value="PriA_3primeBD"/>
</dbReference>
<proteinExistence type="inferred from homology"/>
<dbReference type="GO" id="GO:0016787">
    <property type="term" value="F:hydrolase activity"/>
    <property type="evidence" value="ECO:0007669"/>
    <property type="project" value="UniProtKB-KW"/>
</dbReference>
<keyword evidence="14" id="KW-1185">Reference proteome</keyword>
<evidence type="ECO:0000256" key="11">
    <source>
        <dbReference type="HAMAP-Rule" id="MF_00983"/>
    </source>
</evidence>
<dbReference type="InterPro" id="IPR001650">
    <property type="entry name" value="Helicase_C-like"/>
</dbReference>
<dbReference type="Pfam" id="PF18319">
    <property type="entry name" value="Zn_ribbon_PriA"/>
    <property type="match status" value="1"/>
</dbReference>
<dbReference type="Proteomes" id="UP001597033">
    <property type="component" value="Unassembled WGS sequence"/>
</dbReference>
<dbReference type="InterPro" id="IPR040498">
    <property type="entry name" value="PriA_CRR"/>
</dbReference>
<dbReference type="SMART" id="SM00487">
    <property type="entry name" value="DEXDc"/>
    <property type="match status" value="1"/>
</dbReference>
<dbReference type="RefSeq" id="WP_379655914.1">
    <property type="nucleotide sequence ID" value="NZ_JBHTKN010000016.1"/>
</dbReference>
<organism evidence="13 14">
    <name type="scientific">Pseudoxanthomonas kaohsiungensis</name>
    <dbReference type="NCBI Taxonomy" id="283923"/>
    <lineage>
        <taxon>Bacteria</taxon>
        <taxon>Pseudomonadati</taxon>
        <taxon>Pseudomonadota</taxon>
        <taxon>Gammaproteobacteria</taxon>
        <taxon>Lysobacterales</taxon>
        <taxon>Lysobacteraceae</taxon>
        <taxon>Pseudoxanthomonas</taxon>
    </lineage>
</organism>
<dbReference type="InterPro" id="IPR041236">
    <property type="entry name" value="PriA_C"/>
</dbReference>
<evidence type="ECO:0000256" key="6">
    <source>
        <dbReference type="ARBA" id="ARBA00022806"/>
    </source>
</evidence>
<keyword evidence="2 11" id="KW-0235">DNA replication</keyword>
<comment type="similarity">
    <text evidence="11">Belongs to the helicase family. PriA subfamily.</text>
</comment>
<feature type="binding site" evidence="11">
    <location>
        <position position="436"/>
    </location>
    <ligand>
        <name>Zn(2+)</name>
        <dbReference type="ChEBI" id="CHEBI:29105"/>
        <label>1</label>
    </ligand>
</feature>
<dbReference type="InterPro" id="IPR042115">
    <property type="entry name" value="PriA_3primeBD_sf"/>
</dbReference>
<feature type="binding site" evidence="11">
    <location>
        <position position="471"/>
    </location>
    <ligand>
        <name>Zn(2+)</name>
        <dbReference type="ChEBI" id="CHEBI:29105"/>
        <label>2</label>
    </ligand>
</feature>